<feature type="domain" description="Zn(2)-C6 fungal-type" evidence="8">
    <location>
        <begin position="47"/>
        <end position="75"/>
    </location>
</feature>
<feature type="region of interest" description="Disordered" evidence="7">
    <location>
        <begin position="157"/>
        <end position="183"/>
    </location>
</feature>
<proteinExistence type="predicted"/>
<dbReference type="GO" id="GO:0005634">
    <property type="term" value="C:nucleus"/>
    <property type="evidence" value="ECO:0007669"/>
    <property type="project" value="UniProtKB-SubCell"/>
</dbReference>
<keyword evidence="2" id="KW-0862">Zinc</keyword>
<evidence type="ECO:0000256" key="6">
    <source>
        <dbReference type="ARBA" id="ARBA00023242"/>
    </source>
</evidence>
<dbReference type="InterPro" id="IPR001138">
    <property type="entry name" value="Zn2Cys6_DnaBD"/>
</dbReference>
<feature type="compositionally biased region" description="Basic and acidic residues" evidence="7">
    <location>
        <begin position="1"/>
        <end position="13"/>
    </location>
</feature>
<name>A0A1J7IWR3_9PEZI</name>
<feature type="compositionally biased region" description="Polar residues" evidence="7">
    <location>
        <begin position="14"/>
        <end position="37"/>
    </location>
</feature>
<dbReference type="Pfam" id="PF00172">
    <property type="entry name" value="Zn_clus"/>
    <property type="match status" value="1"/>
</dbReference>
<keyword evidence="4" id="KW-0238">DNA-binding</keyword>
<dbReference type="GO" id="GO:0008270">
    <property type="term" value="F:zinc ion binding"/>
    <property type="evidence" value="ECO:0007669"/>
    <property type="project" value="InterPro"/>
</dbReference>
<dbReference type="PROSITE" id="PS50048">
    <property type="entry name" value="ZN2_CY6_FUNGAL_2"/>
    <property type="match status" value="1"/>
</dbReference>
<keyword evidence="3" id="KW-0805">Transcription regulation</keyword>
<dbReference type="InterPro" id="IPR036864">
    <property type="entry name" value="Zn2-C6_fun-type_DNA-bd_sf"/>
</dbReference>
<evidence type="ECO:0000256" key="5">
    <source>
        <dbReference type="ARBA" id="ARBA00023163"/>
    </source>
</evidence>
<dbReference type="PANTHER" id="PTHR37534:SF23">
    <property type="entry name" value="ZN(II)2CYS6 TRANSCRIPTION FACTOR (EUROFUNG)"/>
    <property type="match status" value="1"/>
</dbReference>
<evidence type="ECO:0000313" key="10">
    <source>
        <dbReference type="Proteomes" id="UP000182658"/>
    </source>
</evidence>
<dbReference type="CDD" id="cd00067">
    <property type="entry name" value="GAL4"/>
    <property type="match status" value="1"/>
</dbReference>
<dbReference type="PANTHER" id="PTHR37534">
    <property type="entry name" value="TRANSCRIPTIONAL ACTIVATOR PROTEIN UGA3"/>
    <property type="match status" value="1"/>
</dbReference>
<keyword evidence="5" id="KW-0804">Transcription</keyword>
<dbReference type="OrthoDB" id="5391043at2759"/>
<gene>
    <name evidence="9" type="ORF">CONLIGDRAFT_660025</name>
</gene>
<sequence length="964" mass="107767">MDLQVKSDPESEHYSASQPDESSPTVSSNRDSQQSKKNAVRKRTKTGCLTCRRRRIKCDEGKPTCTNCIKSKRLCEGYNQRLTFKEPLSAYHHHPASFFGHRQPAFAPRGPDALTAAQLAASHQTRSSIPQGSSLTAIAPKPAEFYHFEEVYPPRPGPANGAASVTLSPSTFSPHHGLPASSFNQHQLRTPVSAHAEYATDDFFNPVSPSLTEEPEGLFSQYSPLDDRVPQHFSRNPGHHLRNGRENSTQSVDASSHGDPYWSPDDEASMGESEDENEDFAEEDLAHLESNDLGIQVARRMDRKAEYYDARLRTFTGFVDANNVLDTYTPSSTNSPLNDTQTASVFWYFVNVTGPSMSLYERHPFDPSPLFQGQPVPKARRHIWTYTFPIISFNHPALLQAILALGSLQMAKLQGIPATASMKHYHLSLRRIAKNYQSPTRRTQPATLAATLLLGFYEVWNGDHGKWCKHMWGARAIIREIPLKEMTKAILGLKRRRQQRLRDLLLQRQQQQRQPHFGGFDSFGVAMTAEHGNVEADFTDINPGLISQITGKAVTYEDFGLVYDPEGPKKPTRRYTERDIETYEHTSDLYWWYCKMDVYQSILGATSLFMEYDLWTQCAPRGPFNNTGAIFGTYDHLMLLLGRTCNFVAQDITRKRRALKKGPTGAGAGAAAGQRAGGIPHGQSPPMMAGLVPTSAFVTVPTGFSPPRETSPQSDRSEDIDLEESTAAAMREWQSIRQAYDIFRANLGPDFDSLGPDLGPPQPSPFGPARTYRTFSIAGIWMNYYMGLIVLHRAHPSRPPIAMVAAGMAAQETGVWANEIGRIAAGLTTEDCRNLAGISTLYRDDAQRHWTVRRLHDIARLTGWQSARQIADGCESAWLKAAQLNKGPPYQRAPDVEALLPQSAWDNARRIDRRIRELNNDQGGSLSGKREERFVLTKSEQSHYALGLLSVEHDLERLELREAG</sequence>
<feature type="compositionally biased region" description="Acidic residues" evidence="7">
    <location>
        <begin position="264"/>
        <end position="280"/>
    </location>
</feature>
<accession>A0A1J7IWR3</accession>
<keyword evidence="6" id="KW-0539">Nucleus</keyword>
<evidence type="ECO:0000259" key="8">
    <source>
        <dbReference type="PROSITE" id="PS50048"/>
    </source>
</evidence>
<evidence type="ECO:0000256" key="1">
    <source>
        <dbReference type="ARBA" id="ARBA00004123"/>
    </source>
</evidence>
<dbReference type="InParanoid" id="A0A1J7IWR3"/>
<dbReference type="SUPFAM" id="SSF57701">
    <property type="entry name" value="Zn2/Cys6 DNA-binding domain"/>
    <property type="match status" value="1"/>
</dbReference>
<dbReference type="SMART" id="SM00066">
    <property type="entry name" value="GAL4"/>
    <property type="match status" value="1"/>
</dbReference>
<keyword evidence="10" id="KW-1185">Reference proteome</keyword>
<feature type="region of interest" description="Disordered" evidence="7">
    <location>
        <begin position="1"/>
        <end position="44"/>
    </location>
</feature>
<evidence type="ECO:0000256" key="2">
    <source>
        <dbReference type="ARBA" id="ARBA00022833"/>
    </source>
</evidence>
<dbReference type="Pfam" id="PF11951">
    <property type="entry name" value="Fungal_trans_2"/>
    <property type="match status" value="1"/>
</dbReference>
<dbReference type="AlphaFoldDB" id="A0A1J7IWR3"/>
<feature type="region of interest" description="Disordered" evidence="7">
    <location>
        <begin position="205"/>
        <end position="280"/>
    </location>
</feature>
<dbReference type="InterPro" id="IPR021858">
    <property type="entry name" value="Fun_TF"/>
</dbReference>
<evidence type="ECO:0000256" key="3">
    <source>
        <dbReference type="ARBA" id="ARBA00023015"/>
    </source>
</evidence>
<evidence type="ECO:0000256" key="4">
    <source>
        <dbReference type="ARBA" id="ARBA00023125"/>
    </source>
</evidence>
<evidence type="ECO:0000313" key="9">
    <source>
        <dbReference type="EMBL" id="OIW31765.1"/>
    </source>
</evidence>
<dbReference type="Proteomes" id="UP000182658">
    <property type="component" value="Unassembled WGS sequence"/>
</dbReference>
<reference evidence="9 10" key="1">
    <citation type="submission" date="2016-10" db="EMBL/GenBank/DDBJ databases">
        <title>Draft genome sequence of Coniochaeta ligniaria NRRL30616, a lignocellulolytic fungus for bioabatement of inhibitors in plant biomass hydrolysates.</title>
        <authorList>
            <consortium name="DOE Joint Genome Institute"/>
            <person name="Jimenez D.J."/>
            <person name="Hector R.E."/>
            <person name="Riley R."/>
            <person name="Sun H."/>
            <person name="Grigoriev I.V."/>
            <person name="Van Elsas J.D."/>
            <person name="Nichols N.N."/>
        </authorList>
    </citation>
    <scope>NUCLEOTIDE SEQUENCE [LARGE SCALE GENOMIC DNA]</scope>
    <source>
        <strain evidence="9 10">NRRL 30616</strain>
    </source>
</reference>
<comment type="subcellular location">
    <subcellularLocation>
        <location evidence="1">Nucleus</location>
    </subcellularLocation>
</comment>
<evidence type="ECO:0000256" key="7">
    <source>
        <dbReference type="SAM" id="MobiDB-lite"/>
    </source>
</evidence>
<feature type="compositionally biased region" description="Polar residues" evidence="7">
    <location>
        <begin position="163"/>
        <end position="173"/>
    </location>
</feature>
<dbReference type="GO" id="GO:0045944">
    <property type="term" value="P:positive regulation of transcription by RNA polymerase II"/>
    <property type="evidence" value="ECO:0007669"/>
    <property type="project" value="TreeGrafter"/>
</dbReference>
<dbReference type="GO" id="GO:0000976">
    <property type="term" value="F:transcription cis-regulatory region binding"/>
    <property type="evidence" value="ECO:0007669"/>
    <property type="project" value="TreeGrafter"/>
</dbReference>
<dbReference type="GO" id="GO:0000981">
    <property type="term" value="F:DNA-binding transcription factor activity, RNA polymerase II-specific"/>
    <property type="evidence" value="ECO:0007669"/>
    <property type="project" value="InterPro"/>
</dbReference>
<protein>
    <recommendedName>
        <fullName evidence="8">Zn(2)-C6 fungal-type domain-containing protein</fullName>
    </recommendedName>
</protein>
<organism evidence="9 10">
    <name type="scientific">Coniochaeta ligniaria NRRL 30616</name>
    <dbReference type="NCBI Taxonomy" id="1408157"/>
    <lineage>
        <taxon>Eukaryota</taxon>
        <taxon>Fungi</taxon>
        <taxon>Dikarya</taxon>
        <taxon>Ascomycota</taxon>
        <taxon>Pezizomycotina</taxon>
        <taxon>Sordariomycetes</taxon>
        <taxon>Sordariomycetidae</taxon>
        <taxon>Coniochaetales</taxon>
        <taxon>Coniochaetaceae</taxon>
        <taxon>Coniochaeta</taxon>
    </lineage>
</organism>
<dbReference type="STRING" id="1408157.A0A1J7IWR3"/>
<dbReference type="EMBL" id="KV875095">
    <property type="protein sequence ID" value="OIW31765.1"/>
    <property type="molecule type" value="Genomic_DNA"/>
</dbReference>
<dbReference type="Gene3D" id="4.10.240.10">
    <property type="entry name" value="Zn(2)-C6 fungal-type DNA-binding domain"/>
    <property type="match status" value="1"/>
</dbReference>
<dbReference type="PROSITE" id="PS00463">
    <property type="entry name" value="ZN2_CY6_FUNGAL_1"/>
    <property type="match status" value="1"/>
</dbReference>